<gene>
    <name evidence="2" type="ORF">DPMN_020777</name>
</gene>
<keyword evidence="3" id="KW-1185">Reference proteome</keyword>
<name>A0A9D4NN40_DREPO</name>
<feature type="signal peptide" evidence="1">
    <location>
        <begin position="1"/>
        <end position="22"/>
    </location>
</feature>
<evidence type="ECO:0000256" key="1">
    <source>
        <dbReference type="SAM" id="SignalP"/>
    </source>
</evidence>
<evidence type="ECO:0000313" key="2">
    <source>
        <dbReference type="EMBL" id="KAH3896599.1"/>
    </source>
</evidence>
<protein>
    <recommendedName>
        <fullName evidence="4">Secreted protein</fullName>
    </recommendedName>
</protein>
<sequence length="92" mass="10050">MIYYIVLGLSVCLSVCLPACLPASLPACLSACLPACLCVFLSQNFNFDNLDDSNLIFGMRVYLMELPILSGGRSRPGSFFKVKEQIHGSKVE</sequence>
<dbReference type="Proteomes" id="UP000828390">
    <property type="component" value="Unassembled WGS sequence"/>
</dbReference>
<organism evidence="2 3">
    <name type="scientific">Dreissena polymorpha</name>
    <name type="common">Zebra mussel</name>
    <name type="synonym">Mytilus polymorpha</name>
    <dbReference type="NCBI Taxonomy" id="45954"/>
    <lineage>
        <taxon>Eukaryota</taxon>
        <taxon>Metazoa</taxon>
        <taxon>Spiralia</taxon>
        <taxon>Lophotrochozoa</taxon>
        <taxon>Mollusca</taxon>
        <taxon>Bivalvia</taxon>
        <taxon>Autobranchia</taxon>
        <taxon>Heteroconchia</taxon>
        <taxon>Euheterodonta</taxon>
        <taxon>Imparidentia</taxon>
        <taxon>Neoheterodontei</taxon>
        <taxon>Myida</taxon>
        <taxon>Dreissenoidea</taxon>
        <taxon>Dreissenidae</taxon>
        <taxon>Dreissena</taxon>
    </lineage>
</organism>
<comment type="caution">
    <text evidence="2">The sequence shown here is derived from an EMBL/GenBank/DDBJ whole genome shotgun (WGS) entry which is preliminary data.</text>
</comment>
<dbReference type="AlphaFoldDB" id="A0A9D4NN40"/>
<evidence type="ECO:0000313" key="3">
    <source>
        <dbReference type="Proteomes" id="UP000828390"/>
    </source>
</evidence>
<reference evidence="2" key="2">
    <citation type="submission" date="2020-11" db="EMBL/GenBank/DDBJ databases">
        <authorList>
            <person name="McCartney M.A."/>
            <person name="Auch B."/>
            <person name="Kono T."/>
            <person name="Mallez S."/>
            <person name="Becker A."/>
            <person name="Gohl D.M."/>
            <person name="Silverstein K.A.T."/>
            <person name="Koren S."/>
            <person name="Bechman K.B."/>
            <person name="Herman A."/>
            <person name="Abrahante J.E."/>
            <person name="Garbe J."/>
        </authorList>
    </citation>
    <scope>NUCLEOTIDE SEQUENCE</scope>
    <source>
        <strain evidence="2">Duluth1</strain>
        <tissue evidence="2">Whole animal</tissue>
    </source>
</reference>
<reference evidence="2" key="1">
    <citation type="journal article" date="2019" name="bioRxiv">
        <title>The Genome of the Zebra Mussel, Dreissena polymorpha: A Resource for Invasive Species Research.</title>
        <authorList>
            <person name="McCartney M.A."/>
            <person name="Auch B."/>
            <person name="Kono T."/>
            <person name="Mallez S."/>
            <person name="Zhang Y."/>
            <person name="Obille A."/>
            <person name="Becker A."/>
            <person name="Abrahante J.E."/>
            <person name="Garbe J."/>
            <person name="Badalamenti J.P."/>
            <person name="Herman A."/>
            <person name="Mangelson H."/>
            <person name="Liachko I."/>
            <person name="Sullivan S."/>
            <person name="Sone E.D."/>
            <person name="Koren S."/>
            <person name="Silverstein K.A.T."/>
            <person name="Beckman K.B."/>
            <person name="Gohl D.M."/>
        </authorList>
    </citation>
    <scope>NUCLEOTIDE SEQUENCE</scope>
    <source>
        <strain evidence="2">Duluth1</strain>
        <tissue evidence="2">Whole animal</tissue>
    </source>
</reference>
<keyword evidence="1" id="KW-0732">Signal</keyword>
<proteinExistence type="predicted"/>
<feature type="chain" id="PRO_5038493319" description="Secreted protein" evidence="1">
    <location>
        <begin position="23"/>
        <end position="92"/>
    </location>
</feature>
<evidence type="ECO:0008006" key="4">
    <source>
        <dbReference type="Google" id="ProtNLM"/>
    </source>
</evidence>
<accession>A0A9D4NN40</accession>
<dbReference type="EMBL" id="JAIWYP010000001">
    <property type="protein sequence ID" value="KAH3896599.1"/>
    <property type="molecule type" value="Genomic_DNA"/>
</dbReference>